<dbReference type="SUPFAM" id="SSF102110">
    <property type="entry name" value="(2r)-phospho-3-sulfolactate synthase ComA"/>
    <property type="match status" value="1"/>
</dbReference>
<evidence type="ECO:0000256" key="1">
    <source>
        <dbReference type="ARBA" id="ARBA00010424"/>
    </source>
</evidence>
<dbReference type="PANTHER" id="PTHR48413:SF1">
    <property type="entry name" value="PROTEIN HEAT-STRESS-ASSOCIATED 32"/>
    <property type="match status" value="1"/>
</dbReference>
<sequence>MSNNDFHRAFNFVDLKLLPPKPRDTSLTEIRGAYYEAFTVGQFKELLSTWGYYIDGLKFAGGVQALLAPTTVKEFTQLAHEHSVYVNTGGFIERIVIQDPKNVDHYLRETRALGFDVVEVSSGMFEHPDCFSLADQIKLVQKIEKLGLKAKPEITIMSGVGGGIQEFDYQQKAKPTKSLAQMLEEAERFFDAGAFMLMVESEGITEGIPNPDDWRKDIIFALIDKFGVDKLMFEVSPEDDEARKTFKWYLKNVSYDINLMMNAKNIVEFNAWRLQLWGDSDLWKGKKVHLDL</sequence>
<keyword evidence="3" id="KW-1185">Reference proteome</keyword>
<protein>
    <submittedName>
        <fullName evidence="2">(2R)-phospho-3-sulfolactate synthase (ComA)</fullName>
    </submittedName>
</protein>
<dbReference type="Gene3D" id="3.20.20.70">
    <property type="entry name" value="Aldolase class I"/>
    <property type="match status" value="1"/>
</dbReference>
<evidence type="ECO:0000313" key="3">
    <source>
        <dbReference type="Proteomes" id="UP000054869"/>
    </source>
</evidence>
<dbReference type="InterPro" id="IPR003830">
    <property type="entry name" value="ComA_synth"/>
</dbReference>
<dbReference type="OrthoDB" id="7809088at2"/>
<comment type="similarity">
    <text evidence="1">Belongs to the phosphosulfolactate synthase family.</text>
</comment>
<dbReference type="InterPro" id="IPR036112">
    <property type="entry name" value="ComA_synth_sf"/>
</dbReference>
<dbReference type="eggNOG" id="COG1809">
    <property type="taxonomic scope" value="Bacteria"/>
</dbReference>
<dbReference type="InterPro" id="IPR013785">
    <property type="entry name" value="Aldolase_TIM"/>
</dbReference>
<dbReference type="Pfam" id="PF02679">
    <property type="entry name" value="ComA"/>
    <property type="match status" value="1"/>
</dbReference>
<name>A0A0W0VTX4_9GAMM</name>
<dbReference type="EMBL" id="LNYI01000014">
    <property type="protein sequence ID" value="KTD23486.1"/>
    <property type="molecule type" value="Genomic_DNA"/>
</dbReference>
<reference evidence="2 3" key="1">
    <citation type="submission" date="2015-11" db="EMBL/GenBank/DDBJ databases">
        <title>Genomic analysis of 38 Legionella species identifies large and diverse effector repertoires.</title>
        <authorList>
            <person name="Burstein D."/>
            <person name="Amaro F."/>
            <person name="Zusman T."/>
            <person name="Lifshitz Z."/>
            <person name="Cohen O."/>
            <person name="Gilbert J.A."/>
            <person name="Pupko T."/>
            <person name="Shuman H.A."/>
            <person name="Segal G."/>
        </authorList>
    </citation>
    <scope>NUCLEOTIDE SEQUENCE [LARGE SCALE GENOMIC DNA]</scope>
    <source>
        <strain evidence="2 3">ATCC 49751</strain>
    </source>
</reference>
<gene>
    <name evidence="2" type="ORF">Llan_0857</name>
</gene>
<dbReference type="RefSeq" id="WP_028373399.1">
    <property type="nucleotide sequence ID" value="NZ_CAAAJD010000014.1"/>
</dbReference>
<dbReference type="PATRIC" id="fig|45067.4.peg.888"/>
<dbReference type="STRING" id="45067.Llan_0857"/>
<dbReference type="PANTHER" id="PTHR48413">
    <property type="match status" value="1"/>
</dbReference>
<accession>A0A0W0VTX4</accession>
<dbReference type="Proteomes" id="UP000054869">
    <property type="component" value="Unassembled WGS sequence"/>
</dbReference>
<proteinExistence type="inferred from homology"/>
<organism evidence="2 3">
    <name type="scientific">Legionella lansingensis</name>
    <dbReference type="NCBI Taxonomy" id="45067"/>
    <lineage>
        <taxon>Bacteria</taxon>
        <taxon>Pseudomonadati</taxon>
        <taxon>Pseudomonadota</taxon>
        <taxon>Gammaproteobacteria</taxon>
        <taxon>Legionellales</taxon>
        <taxon>Legionellaceae</taxon>
        <taxon>Legionella</taxon>
    </lineage>
</organism>
<dbReference type="AlphaFoldDB" id="A0A0W0VTX4"/>
<comment type="caution">
    <text evidence="2">The sequence shown here is derived from an EMBL/GenBank/DDBJ whole genome shotgun (WGS) entry which is preliminary data.</text>
</comment>
<evidence type="ECO:0000313" key="2">
    <source>
        <dbReference type="EMBL" id="KTD23486.1"/>
    </source>
</evidence>